<organism evidence="1">
    <name type="scientific">Culex pipiens</name>
    <name type="common">House mosquito</name>
    <dbReference type="NCBI Taxonomy" id="7175"/>
    <lineage>
        <taxon>Eukaryota</taxon>
        <taxon>Metazoa</taxon>
        <taxon>Ecdysozoa</taxon>
        <taxon>Arthropoda</taxon>
        <taxon>Hexapoda</taxon>
        <taxon>Insecta</taxon>
        <taxon>Pterygota</taxon>
        <taxon>Neoptera</taxon>
        <taxon>Endopterygota</taxon>
        <taxon>Diptera</taxon>
        <taxon>Nematocera</taxon>
        <taxon>Culicoidea</taxon>
        <taxon>Culicidae</taxon>
        <taxon>Culicinae</taxon>
        <taxon>Culicini</taxon>
        <taxon>Culex</taxon>
        <taxon>Culex</taxon>
    </lineage>
</organism>
<dbReference type="EMBL" id="HBUE01192267">
    <property type="protein sequence ID" value="CAG6525750.1"/>
    <property type="molecule type" value="Transcribed_RNA"/>
</dbReference>
<proteinExistence type="predicted"/>
<accession>A0A8D8H081</accession>
<evidence type="ECO:0000313" key="1">
    <source>
        <dbReference type="EMBL" id="CAG6525750.1"/>
    </source>
</evidence>
<protein>
    <submittedName>
        <fullName evidence="1">(northern house mosquito) hypothetical protein</fullName>
    </submittedName>
</protein>
<reference evidence="1" key="1">
    <citation type="submission" date="2021-05" db="EMBL/GenBank/DDBJ databases">
        <authorList>
            <person name="Alioto T."/>
            <person name="Alioto T."/>
            <person name="Gomez Garrido J."/>
        </authorList>
    </citation>
    <scope>NUCLEOTIDE SEQUENCE</scope>
</reference>
<sequence length="127" mass="13671">MSHRRFTAIAGLSQQSCRRTCGPCAAHRDPCQSFVGKSVGQCVARRDLCRCTGCAVSFRSVSRRPVCRKLCPYAALDVQFGSVLIRSVLAPADAFRVSSISAVPVCDLLTSGRLRSGSDQCCTADMH</sequence>
<dbReference type="EMBL" id="HBUE01298193">
    <property type="protein sequence ID" value="CAG6577458.1"/>
    <property type="molecule type" value="Transcribed_RNA"/>
</dbReference>
<name>A0A8D8H081_CULPI</name>
<dbReference type="AlphaFoldDB" id="A0A8D8H081"/>